<dbReference type="GO" id="GO:0051087">
    <property type="term" value="F:protein-folding chaperone binding"/>
    <property type="evidence" value="ECO:0007669"/>
    <property type="project" value="InterPro"/>
</dbReference>
<dbReference type="GO" id="GO:0005634">
    <property type="term" value="C:nucleus"/>
    <property type="evidence" value="ECO:0007669"/>
    <property type="project" value="TreeGrafter"/>
</dbReference>
<dbReference type="PROSITE" id="PS51035">
    <property type="entry name" value="BAG"/>
    <property type="match status" value="1"/>
</dbReference>
<feature type="domain" description="BAG" evidence="3">
    <location>
        <begin position="174"/>
        <end position="228"/>
    </location>
</feature>
<dbReference type="OrthoDB" id="417450at2759"/>
<dbReference type="GO" id="GO:0005829">
    <property type="term" value="C:cytosol"/>
    <property type="evidence" value="ECO:0007669"/>
    <property type="project" value="TreeGrafter"/>
</dbReference>
<dbReference type="PROSITE" id="PS00299">
    <property type="entry name" value="UBIQUITIN_1"/>
    <property type="match status" value="1"/>
</dbReference>
<dbReference type="InterPro" id="IPR036533">
    <property type="entry name" value="BAG_dom_sf"/>
</dbReference>
<dbReference type="InterPro" id="IPR029071">
    <property type="entry name" value="Ubiquitin-like_domsf"/>
</dbReference>
<evidence type="ECO:0000259" key="2">
    <source>
        <dbReference type="PROSITE" id="PS50053"/>
    </source>
</evidence>
<accession>A0A9N8W7Y6</accession>
<proteinExistence type="predicted"/>
<evidence type="ECO:0000313" key="4">
    <source>
        <dbReference type="EMBL" id="CAG8478194.1"/>
    </source>
</evidence>
<dbReference type="InterPro" id="IPR019954">
    <property type="entry name" value="Ubiquitin_CS"/>
</dbReference>
<dbReference type="Pfam" id="PF00240">
    <property type="entry name" value="ubiquitin"/>
    <property type="match status" value="1"/>
</dbReference>
<evidence type="ECO:0000256" key="1">
    <source>
        <dbReference type="ARBA" id="ARBA00023186"/>
    </source>
</evidence>
<dbReference type="Gene3D" id="3.10.20.90">
    <property type="entry name" value="Phosphatidylinositol 3-kinase Catalytic Subunit, Chain A, domain 1"/>
    <property type="match status" value="1"/>
</dbReference>
<gene>
    <name evidence="4" type="ORF">AGERDE_LOCUS3093</name>
</gene>
<protein>
    <submittedName>
        <fullName evidence="4">643_t:CDS:1</fullName>
    </submittedName>
</protein>
<keyword evidence="1" id="KW-0143">Chaperone</keyword>
<dbReference type="SUPFAM" id="SSF63491">
    <property type="entry name" value="BAG domain"/>
    <property type="match status" value="1"/>
</dbReference>
<feature type="domain" description="Ubiquitin-like" evidence="2">
    <location>
        <begin position="59"/>
        <end position="116"/>
    </location>
</feature>
<evidence type="ECO:0000259" key="3">
    <source>
        <dbReference type="PROSITE" id="PS51035"/>
    </source>
</evidence>
<dbReference type="Gene3D" id="1.20.58.120">
    <property type="entry name" value="BAG domain"/>
    <property type="match status" value="1"/>
</dbReference>
<dbReference type="SUPFAM" id="SSF54236">
    <property type="entry name" value="Ubiquitin-like"/>
    <property type="match status" value="1"/>
</dbReference>
<dbReference type="EMBL" id="CAJVPL010000280">
    <property type="protein sequence ID" value="CAG8478194.1"/>
    <property type="molecule type" value="Genomic_DNA"/>
</dbReference>
<dbReference type="GO" id="GO:0050821">
    <property type="term" value="P:protein stabilization"/>
    <property type="evidence" value="ECO:0007669"/>
    <property type="project" value="TreeGrafter"/>
</dbReference>
<reference evidence="4" key="1">
    <citation type="submission" date="2021-06" db="EMBL/GenBank/DDBJ databases">
        <authorList>
            <person name="Kallberg Y."/>
            <person name="Tangrot J."/>
            <person name="Rosling A."/>
        </authorList>
    </citation>
    <scope>NUCLEOTIDE SEQUENCE</scope>
    <source>
        <strain evidence="4">MT106</strain>
    </source>
</reference>
<name>A0A9N8W7Y6_9GLOM</name>
<dbReference type="Proteomes" id="UP000789831">
    <property type="component" value="Unassembled WGS sequence"/>
</dbReference>
<dbReference type="InterPro" id="IPR039773">
    <property type="entry name" value="BAG_chaperone_regulator"/>
</dbReference>
<dbReference type="GO" id="GO:0016020">
    <property type="term" value="C:membrane"/>
    <property type="evidence" value="ECO:0007669"/>
    <property type="project" value="TreeGrafter"/>
</dbReference>
<dbReference type="SMART" id="SM00213">
    <property type="entry name" value="UBQ"/>
    <property type="match status" value="1"/>
</dbReference>
<dbReference type="AlphaFoldDB" id="A0A9N8W7Y6"/>
<dbReference type="Pfam" id="PF02179">
    <property type="entry name" value="BAG"/>
    <property type="match status" value="1"/>
</dbReference>
<dbReference type="PANTHER" id="PTHR12329:SF16">
    <property type="entry name" value="BAG FAMILY MOLECULAR CHAPERONE REGULATOR 1"/>
    <property type="match status" value="1"/>
</dbReference>
<evidence type="ECO:0000313" key="5">
    <source>
        <dbReference type="Proteomes" id="UP000789831"/>
    </source>
</evidence>
<dbReference type="PANTHER" id="PTHR12329">
    <property type="entry name" value="BCL2-ASSOCIATED ATHANOGENE"/>
    <property type="match status" value="1"/>
</dbReference>
<dbReference type="PROSITE" id="PS50053">
    <property type="entry name" value="UBIQUITIN_2"/>
    <property type="match status" value="1"/>
</dbReference>
<comment type="caution">
    <text evidence="4">The sequence shown here is derived from an EMBL/GenBank/DDBJ whole genome shotgun (WGS) entry which is preliminary data.</text>
</comment>
<organism evidence="4 5">
    <name type="scientific">Ambispora gerdemannii</name>
    <dbReference type="NCBI Taxonomy" id="144530"/>
    <lineage>
        <taxon>Eukaryota</taxon>
        <taxon>Fungi</taxon>
        <taxon>Fungi incertae sedis</taxon>
        <taxon>Mucoromycota</taxon>
        <taxon>Glomeromycotina</taxon>
        <taxon>Glomeromycetes</taxon>
        <taxon>Archaeosporales</taxon>
        <taxon>Ambisporaceae</taxon>
        <taxon>Ambispora</taxon>
    </lineage>
</organism>
<dbReference type="InterPro" id="IPR000626">
    <property type="entry name" value="Ubiquitin-like_dom"/>
</dbReference>
<keyword evidence="5" id="KW-1185">Reference proteome</keyword>
<dbReference type="InterPro" id="IPR003103">
    <property type="entry name" value="BAG_domain"/>
</dbReference>
<dbReference type="GO" id="GO:0000774">
    <property type="term" value="F:adenyl-nucleotide exchange factor activity"/>
    <property type="evidence" value="ECO:0007669"/>
    <property type="project" value="TreeGrafter"/>
</dbReference>
<sequence length="239" mass="26564">MEGRVTSTLESFLPFIFQKHNSKNQNSSRKDHKPEIIVSWGREKFHIGFEKEGSGSLEETTLKELKERLKSITGVPLNGQKLVLSGAIMKDENSSLSSLGIHAASKILLIGSKPDKTQLAETSSGSPEEHALISRISASVEKIRATSLPQIESFEIQVSSYISPNNHQETKVHQKLTETHHLIVENLMQSLLSLDSVDCPPDFQVARQKRRDAVKFTQGLIDRADRAKEQLAQNSASLL</sequence>